<dbReference type="InterPro" id="IPR036940">
    <property type="entry name" value="PI3/4_kinase_cat_sf"/>
</dbReference>
<keyword evidence="4" id="KW-0418">Kinase</keyword>
<dbReference type="GO" id="GO:0016020">
    <property type="term" value="C:membrane"/>
    <property type="evidence" value="ECO:0007669"/>
    <property type="project" value="TreeGrafter"/>
</dbReference>
<dbReference type="InterPro" id="IPR011009">
    <property type="entry name" value="Kinase-like_dom_sf"/>
</dbReference>
<protein>
    <recommendedName>
        <fullName evidence="2">1-phosphatidylinositol 4-kinase</fullName>
        <ecNumber evidence="2">2.7.1.67</ecNumber>
    </recommendedName>
</protein>
<dbReference type="SUPFAM" id="SSF56112">
    <property type="entry name" value="Protein kinase-like (PK-like)"/>
    <property type="match status" value="1"/>
</dbReference>
<dbReference type="Gene3D" id="3.30.1010.10">
    <property type="entry name" value="Phosphatidylinositol 3-kinase Catalytic Subunit, Chain A, domain 4"/>
    <property type="match status" value="1"/>
</dbReference>
<sequence length="240" mass="27602">MLTFKLIWDEENVDVWVRPYKIVCFSNDSGLIEPILNTVSLHQIKKNSSKSLRDYFIDEYGSPENESFQHAQRNFMQSCAAYCLISYLLQVKDRHNGNILLHSDGHLIHIDFGFILSISPKNLGFEQSPFKLTAEFVEVMGAPNSALWSEFQHLLLKGLMAARKHMDRIINIVDIMRKSAQLPCFKSGSSATINNLRNRFHMNLTEPELERKIEQLVQDSLNSLSTILYDGYQYLTNGIL</sequence>
<gene>
    <name evidence="6" type="primary">pi4kb</name>
    <name evidence="6" type="ORF">Bhyg_08183</name>
</gene>
<dbReference type="EC" id="2.7.1.67" evidence="2"/>
<dbReference type="OrthoDB" id="10264149at2759"/>
<dbReference type="FunFam" id="1.10.1070.11:FF:000016">
    <property type="entry name" value="PIK1p Phosphatidylinositol 4-kinase"/>
    <property type="match status" value="1"/>
</dbReference>
<dbReference type="PROSITE" id="PS50290">
    <property type="entry name" value="PI3_4_KINASE_3"/>
    <property type="match status" value="1"/>
</dbReference>
<dbReference type="InterPro" id="IPR015433">
    <property type="entry name" value="PI3/4_kinase"/>
</dbReference>
<evidence type="ECO:0000256" key="4">
    <source>
        <dbReference type="ARBA" id="ARBA00022777"/>
    </source>
</evidence>
<dbReference type="GO" id="GO:0046854">
    <property type="term" value="P:phosphatidylinositol phosphate biosynthetic process"/>
    <property type="evidence" value="ECO:0007669"/>
    <property type="project" value="InterPro"/>
</dbReference>
<dbReference type="PANTHER" id="PTHR10048">
    <property type="entry name" value="PHOSPHATIDYLINOSITOL KINASE"/>
    <property type="match status" value="1"/>
</dbReference>
<dbReference type="EMBL" id="WJQU01000002">
    <property type="protein sequence ID" value="KAJ6643225.1"/>
    <property type="molecule type" value="Genomic_DNA"/>
</dbReference>
<evidence type="ECO:0000256" key="1">
    <source>
        <dbReference type="ARBA" id="ARBA00001686"/>
    </source>
</evidence>
<comment type="catalytic activity">
    <reaction evidence="1">
        <text>a 1,2-diacyl-sn-glycero-3-phospho-(1D-myo-inositol) + ATP = a 1,2-diacyl-sn-glycero-3-phospho-(1D-myo-inositol 4-phosphate) + ADP + H(+)</text>
        <dbReference type="Rhea" id="RHEA:19877"/>
        <dbReference type="ChEBI" id="CHEBI:15378"/>
        <dbReference type="ChEBI" id="CHEBI:30616"/>
        <dbReference type="ChEBI" id="CHEBI:57880"/>
        <dbReference type="ChEBI" id="CHEBI:58178"/>
        <dbReference type="ChEBI" id="CHEBI:456216"/>
        <dbReference type="EC" id="2.7.1.67"/>
    </reaction>
</comment>
<dbReference type="InterPro" id="IPR000403">
    <property type="entry name" value="PI3/4_kinase_cat_dom"/>
</dbReference>
<dbReference type="SMART" id="SM00146">
    <property type="entry name" value="PI3Kc"/>
    <property type="match status" value="1"/>
</dbReference>
<evidence type="ECO:0000313" key="6">
    <source>
        <dbReference type="EMBL" id="KAJ6643225.1"/>
    </source>
</evidence>
<dbReference type="Pfam" id="PF00454">
    <property type="entry name" value="PI3_PI4_kinase"/>
    <property type="match status" value="1"/>
</dbReference>
<reference evidence="6" key="1">
    <citation type="submission" date="2022-07" db="EMBL/GenBank/DDBJ databases">
        <authorList>
            <person name="Trinca V."/>
            <person name="Uliana J.V.C."/>
            <person name="Torres T.T."/>
            <person name="Ward R.J."/>
            <person name="Monesi N."/>
        </authorList>
    </citation>
    <scope>NUCLEOTIDE SEQUENCE</scope>
    <source>
        <strain evidence="6">HSMRA1968</strain>
        <tissue evidence="6">Whole embryos</tissue>
    </source>
</reference>
<dbReference type="AlphaFoldDB" id="A0A9Q0S4J6"/>
<dbReference type="GO" id="GO:0005737">
    <property type="term" value="C:cytoplasm"/>
    <property type="evidence" value="ECO:0007669"/>
    <property type="project" value="TreeGrafter"/>
</dbReference>
<name>A0A9Q0S4J6_9DIPT</name>
<keyword evidence="3" id="KW-0808">Transferase</keyword>
<accession>A0A9Q0S4J6</accession>
<evidence type="ECO:0000256" key="2">
    <source>
        <dbReference type="ARBA" id="ARBA00012169"/>
    </source>
</evidence>
<dbReference type="PROSITE" id="PS00916">
    <property type="entry name" value="PI3_4_KINASE_2"/>
    <property type="match status" value="1"/>
</dbReference>
<evidence type="ECO:0000313" key="7">
    <source>
        <dbReference type="Proteomes" id="UP001151699"/>
    </source>
</evidence>
<dbReference type="InterPro" id="IPR018936">
    <property type="entry name" value="PI3/4_kinase_CS"/>
</dbReference>
<keyword evidence="7" id="KW-1185">Reference proteome</keyword>
<dbReference type="Proteomes" id="UP001151699">
    <property type="component" value="Chromosome B"/>
</dbReference>
<organism evidence="6 7">
    <name type="scientific">Pseudolycoriella hygida</name>
    <dbReference type="NCBI Taxonomy" id="35572"/>
    <lineage>
        <taxon>Eukaryota</taxon>
        <taxon>Metazoa</taxon>
        <taxon>Ecdysozoa</taxon>
        <taxon>Arthropoda</taxon>
        <taxon>Hexapoda</taxon>
        <taxon>Insecta</taxon>
        <taxon>Pterygota</taxon>
        <taxon>Neoptera</taxon>
        <taxon>Endopterygota</taxon>
        <taxon>Diptera</taxon>
        <taxon>Nematocera</taxon>
        <taxon>Sciaroidea</taxon>
        <taxon>Sciaridae</taxon>
        <taxon>Pseudolycoriella</taxon>
    </lineage>
</organism>
<dbReference type="Gene3D" id="1.10.1070.11">
    <property type="entry name" value="Phosphatidylinositol 3-/4-kinase, catalytic domain"/>
    <property type="match status" value="1"/>
</dbReference>
<proteinExistence type="predicted"/>
<dbReference type="GO" id="GO:0004430">
    <property type="term" value="F:1-phosphatidylinositol 4-kinase activity"/>
    <property type="evidence" value="ECO:0007669"/>
    <property type="project" value="UniProtKB-EC"/>
</dbReference>
<evidence type="ECO:0000256" key="3">
    <source>
        <dbReference type="ARBA" id="ARBA00022679"/>
    </source>
</evidence>
<feature type="domain" description="PI3K/PI4K catalytic" evidence="5">
    <location>
        <begin position="1"/>
        <end position="225"/>
    </location>
</feature>
<evidence type="ECO:0000259" key="5">
    <source>
        <dbReference type="PROSITE" id="PS50290"/>
    </source>
</evidence>
<dbReference type="GO" id="GO:0048015">
    <property type="term" value="P:phosphatidylinositol-mediated signaling"/>
    <property type="evidence" value="ECO:0007669"/>
    <property type="project" value="TreeGrafter"/>
</dbReference>
<dbReference type="PANTHER" id="PTHR10048:SF22">
    <property type="entry name" value="PHOSPHATIDYLINOSITOL 4-KINASE BETA"/>
    <property type="match status" value="1"/>
</dbReference>
<comment type="caution">
    <text evidence="6">The sequence shown here is derived from an EMBL/GenBank/DDBJ whole genome shotgun (WGS) entry which is preliminary data.</text>
</comment>